<dbReference type="Pfam" id="PF02446">
    <property type="entry name" value="Glyco_hydro_77"/>
    <property type="match status" value="1"/>
</dbReference>
<dbReference type="PANTHER" id="PTHR32438">
    <property type="entry name" value="4-ALPHA-GLUCANOTRANSFERASE DPE1, CHLOROPLASTIC/AMYLOPLASTIC"/>
    <property type="match status" value="1"/>
</dbReference>
<comment type="similarity">
    <text evidence="2 10">Belongs to the disproportionating enzyme family.</text>
</comment>
<dbReference type="PANTHER" id="PTHR32438:SF5">
    <property type="entry name" value="4-ALPHA-GLUCANOTRANSFERASE DPE1, CHLOROPLASTIC_AMYLOPLASTIC"/>
    <property type="match status" value="1"/>
</dbReference>
<dbReference type="EMBL" id="JBHSWD010000001">
    <property type="protein sequence ID" value="MFC6590852.1"/>
    <property type="molecule type" value="Genomic_DNA"/>
</dbReference>
<organism evidence="11 12">
    <name type="scientific">Deinococcus lacus</name>
    <dbReference type="NCBI Taxonomy" id="392561"/>
    <lineage>
        <taxon>Bacteria</taxon>
        <taxon>Thermotogati</taxon>
        <taxon>Deinococcota</taxon>
        <taxon>Deinococci</taxon>
        <taxon>Deinococcales</taxon>
        <taxon>Deinococcaceae</taxon>
        <taxon>Deinococcus</taxon>
    </lineage>
</organism>
<evidence type="ECO:0000313" key="11">
    <source>
        <dbReference type="EMBL" id="MFC6590852.1"/>
    </source>
</evidence>
<comment type="caution">
    <text evidence="11">The sequence shown here is derived from an EMBL/GenBank/DDBJ whole genome shotgun (WGS) entry which is preliminary data.</text>
</comment>
<keyword evidence="5 10" id="KW-0328">Glycosyltransferase</keyword>
<evidence type="ECO:0000256" key="1">
    <source>
        <dbReference type="ARBA" id="ARBA00000439"/>
    </source>
</evidence>
<name>A0ABW1YCB8_9DEIO</name>
<evidence type="ECO:0000256" key="2">
    <source>
        <dbReference type="ARBA" id="ARBA00005684"/>
    </source>
</evidence>
<gene>
    <name evidence="11" type="primary">malQ</name>
    <name evidence="11" type="ORF">ACFP81_01575</name>
</gene>
<dbReference type="NCBIfam" id="TIGR00217">
    <property type="entry name" value="malQ"/>
    <property type="match status" value="1"/>
</dbReference>
<reference evidence="12" key="1">
    <citation type="journal article" date="2019" name="Int. J. Syst. Evol. Microbiol.">
        <title>The Global Catalogue of Microorganisms (GCM) 10K type strain sequencing project: providing services to taxonomists for standard genome sequencing and annotation.</title>
        <authorList>
            <consortium name="The Broad Institute Genomics Platform"/>
            <consortium name="The Broad Institute Genome Sequencing Center for Infectious Disease"/>
            <person name="Wu L."/>
            <person name="Ma J."/>
        </authorList>
    </citation>
    <scope>NUCLEOTIDE SEQUENCE [LARGE SCALE GENOMIC DNA]</scope>
    <source>
        <strain evidence="12">CGMCC 1.15772</strain>
    </source>
</reference>
<comment type="catalytic activity">
    <reaction evidence="1 10">
        <text>Transfers a segment of a (1-&gt;4)-alpha-D-glucan to a new position in an acceptor, which may be glucose or a (1-&gt;4)-alpha-D-glucan.</text>
        <dbReference type="EC" id="2.4.1.25"/>
    </reaction>
</comment>
<dbReference type="NCBIfam" id="NF011080">
    <property type="entry name" value="PRK14508.1-3"/>
    <property type="match status" value="1"/>
</dbReference>
<keyword evidence="12" id="KW-1185">Reference proteome</keyword>
<evidence type="ECO:0000256" key="7">
    <source>
        <dbReference type="ARBA" id="ARBA00023277"/>
    </source>
</evidence>
<sequence length="503" mass="56851">MFERASGVLMHPVSLPGPYGIGELGAPAYAFVDWLAAAGQRYWQVLPLGPTGGGNSPYASFSAFAGNPFLISLKTLRSEGLLTEADFEGTPVFSPDRVEYGLQFTWREQMLYRAFARYVSSPDPGLAAELDAFVQQAKWLDDYSLYMALKAELGDLPWQAWPPALRGREPEALAAARSRLTLGIERVQFVQFLFWRQWERLRQYAAERGVLIIGDVPIFVAMDSADAWANQDIFYLDAQGQPLVQAGVPPDYFSATGQLWGNPLYRWDRLRDTGYEWWLRRFEAGLQLHSLLRIDHFRGLEAYWEVPYPADSALEGRWAEANGAGLLRALQQRLGRSTLPVIAEDLGIITPPVEALRDEFGLPGMAILQFAFADESDSAYRPHNLRENQVVYAGTHDNDTARGWWRSASEEERHRFRVYTSSDPTEETVAWQLTELVMHTRPHTAILPLQDLLNLGPEARFNQPGTVGEQNWSWRFSEQDLRPELAQRLRELTQASGRLGVSA</sequence>
<dbReference type="GO" id="GO:0004134">
    <property type="term" value="F:4-alpha-glucanotransferase activity"/>
    <property type="evidence" value="ECO:0007669"/>
    <property type="project" value="UniProtKB-EC"/>
</dbReference>
<protein>
    <recommendedName>
        <fullName evidence="4 10">4-alpha-glucanotransferase</fullName>
        <ecNumber evidence="3 10">2.4.1.25</ecNumber>
    </recommendedName>
    <alternativeName>
        <fullName evidence="8 10">Amylomaltase</fullName>
    </alternativeName>
    <alternativeName>
        <fullName evidence="9 10">Disproportionating enzyme</fullName>
    </alternativeName>
</protein>
<evidence type="ECO:0000256" key="8">
    <source>
        <dbReference type="ARBA" id="ARBA00031423"/>
    </source>
</evidence>
<dbReference type="RefSeq" id="WP_380081858.1">
    <property type="nucleotide sequence ID" value="NZ_JBHSWD010000001.1"/>
</dbReference>
<accession>A0ABW1YCB8</accession>
<evidence type="ECO:0000256" key="6">
    <source>
        <dbReference type="ARBA" id="ARBA00022679"/>
    </source>
</evidence>
<evidence type="ECO:0000256" key="5">
    <source>
        <dbReference type="ARBA" id="ARBA00022676"/>
    </source>
</evidence>
<proteinExistence type="inferred from homology"/>
<dbReference type="InterPro" id="IPR017853">
    <property type="entry name" value="GH"/>
</dbReference>
<dbReference type="SUPFAM" id="SSF51445">
    <property type="entry name" value="(Trans)glycosidases"/>
    <property type="match status" value="1"/>
</dbReference>
<keyword evidence="7 10" id="KW-0119">Carbohydrate metabolism</keyword>
<dbReference type="Gene3D" id="3.20.20.80">
    <property type="entry name" value="Glycosidases"/>
    <property type="match status" value="1"/>
</dbReference>
<keyword evidence="6 10" id="KW-0808">Transferase</keyword>
<evidence type="ECO:0000256" key="4">
    <source>
        <dbReference type="ARBA" id="ARBA00020295"/>
    </source>
</evidence>
<dbReference type="InterPro" id="IPR003385">
    <property type="entry name" value="Glyco_hydro_77"/>
</dbReference>
<evidence type="ECO:0000313" key="12">
    <source>
        <dbReference type="Proteomes" id="UP001596297"/>
    </source>
</evidence>
<dbReference type="Proteomes" id="UP001596297">
    <property type="component" value="Unassembled WGS sequence"/>
</dbReference>
<evidence type="ECO:0000256" key="10">
    <source>
        <dbReference type="RuleBase" id="RU361207"/>
    </source>
</evidence>
<evidence type="ECO:0000256" key="3">
    <source>
        <dbReference type="ARBA" id="ARBA00012560"/>
    </source>
</evidence>
<dbReference type="EC" id="2.4.1.25" evidence="3 10"/>
<evidence type="ECO:0000256" key="9">
    <source>
        <dbReference type="ARBA" id="ARBA00031501"/>
    </source>
</evidence>